<keyword evidence="4" id="KW-0812">Transmembrane</keyword>
<dbReference type="Proteomes" id="UP001386955">
    <property type="component" value="Unassembled WGS sequence"/>
</dbReference>
<comment type="similarity">
    <text evidence="7">Belongs to the DVL/RTFL small polypeptides family.</text>
</comment>
<evidence type="ECO:0000256" key="6">
    <source>
        <dbReference type="ARBA" id="ARBA00023136"/>
    </source>
</evidence>
<evidence type="ECO:0000256" key="4">
    <source>
        <dbReference type="ARBA" id="ARBA00022692"/>
    </source>
</evidence>
<dbReference type="PANTHER" id="PTHR47855">
    <property type="entry name" value="OS01G0525701 PROTEIN"/>
    <property type="match status" value="1"/>
</dbReference>
<evidence type="ECO:0000313" key="9">
    <source>
        <dbReference type="Proteomes" id="UP001386955"/>
    </source>
</evidence>
<dbReference type="PANTHER" id="PTHR47855:SF4">
    <property type="entry name" value="DVL FAMILY PROTEIN"/>
    <property type="match status" value="1"/>
</dbReference>
<name>A0AAN9SC64_PSOTE</name>
<evidence type="ECO:0000256" key="2">
    <source>
        <dbReference type="ARBA" id="ARBA00022473"/>
    </source>
</evidence>
<comment type="caution">
    <text evidence="8">The sequence shown here is derived from an EMBL/GenBank/DDBJ whole genome shotgun (WGS) entry which is preliminary data.</text>
</comment>
<proteinExistence type="inferred from homology"/>
<accession>A0AAN9SC64</accession>
<evidence type="ECO:0000256" key="7">
    <source>
        <dbReference type="ARBA" id="ARBA00024340"/>
    </source>
</evidence>
<dbReference type="AlphaFoldDB" id="A0AAN9SC64"/>
<keyword evidence="3" id="KW-1003">Cell membrane</keyword>
<evidence type="ECO:0000313" key="8">
    <source>
        <dbReference type="EMBL" id="KAK7393559.1"/>
    </source>
</evidence>
<gene>
    <name evidence="8" type="ORF">VNO78_22117</name>
</gene>
<keyword evidence="2" id="KW-0217">Developmental protein</keyword>
<comment type="subcellular location">
    <subcellularLocation>
        <location evidence="1">Cell membrane</location>
        <topology evidence="1">Single-pass membrane protein</topology>
    </subcellularLocation>
</comment>
<reference evidence="8 9" key="1">
    <citation type="submission" date="2024-01" db="EMBL/GenBank/DDBJ databases">
        <title>The genomes of 5 underutilized Papilionoideae crops provide insights into root nodulation and disease resistanc.</title>
        <authorList>
            <person name="Jiang F."/>
        </authorList>
    </citation>
    <scope>NUCLEOTIDE SEQUENCE [LARGE SCALE GENOMIC DNA]</scope>
    <source>
        <strain evidence="8">DUOXIRENSHENG_FW03</strain>
        <tissue evidence="8">Leaves</tissue>
    </source>
</reference>
<keyword evidence="6" id="KW-0472">Membrane</keyword>
<organism evidence="8 9">
    <name type="scientific">Psophocarpus tetragonolobus</name>
    <name type="common">Winged bean</name>
    <name type="synonym">Dolichos tetragonolobus</name>
    <dbReference type="NCBI Taxonomy" id="3891"/>
    <lineage>
        <taxon>Eukaryota</taxon>
        <taxon>Viridiplantae</taxon>
        <taxon>Streptophyta</taxon>
        <taxon>Embryophyta</taxon>
        <taxon>Tracheophyta</taxon>
        <taxon>Spermatophyta</taxon>
        <taxon>Magnoliopsida</taxon>
        <taxon>eudicotyledons</taxon>
        <taxon>Gunneridae</taxon>
        <taxon>Pentapetalae</taxon>
        <taxon>rosids</taxon>
        <taxon>fabids</taxon>
        <taxon>Fabales</taxon>
        <taxon>Fabaceae</taxon>
        <taxon>Papilionoideae</taxon>
        <taxon>50 kb inversion clade</taxon>
        <taxon>NPAAA clade</taxon>
        <taxon>indigoferoid/millettioid clade</taxon>
        <taxon>Phaseoleae</taxon>
        <taxon>Psophocarpus</taxon>
    </lineage>
</organism>
<keyword evidence="9" id="KW-1185">Reference proteome</keyword>
<evidence type="ECO:0000256" key="1">
    <source>
        <dbReference type="ARBA" id="ARBA00004162"/>
    </source>
</evidence>
<keyword evidence="5" id="KW-1133">Transmembrane helix</keyword>
<dbReference type="EMBL" id="JAYMYS010000005">
    <property type="protein sequence ID" value="KAK7393559.1"/>
    <property type="molecule type" value="Genomic_DNA"/>
</dbReference>
<evidence type="ECO:0000256" key="5">
    <source>
        <dbReference type="ARBA" id="ARBA00022989"/>
    </source>
</evidence>
<dbReference type="GO" id="GO:0048367">
    <property type="term" value="P:shoot system development"/>
    <property type="evidence" value="ECO:0007669"/>
    <property type="project" value="UniProtKB-ARBA"/>
</dbReference>
<dbReference type="InterPro" id="IPR052153">
    <property type="entry name" value="DVL/RTFL_small_peptides"/>
</dbReference>
<dbReference type="InterPro" id="IPR012552">
    <property type="entry name" value="DVL"/>
</dbReference>
<evidence type="ECO:0000256" key="3">
    <source>
        <dbReference type="ARBA" id="ARBA00022475"/>
    </source>
</evidence>
<sequence>MAASVFSIRGSKLRSWERCSKQVRQQRTRLYIIWRCTVLLLRWHEEKRYIETCIVPSGNFRGVSTVNQSKVTEFMLGGRTLSSLELTLIDLPLSANALDSLPLLASPSQITYRSTHPHLPPSYLKDVA</sequence>
<dbReference type="Pfam" id="PF08137">
    <property type="entry name" value="DVL"/>
    <property type="match status" value="1"/>
</dbReference>
<dbReference type="GO" id="GO:0008285">
    <property type="term" value="P:negative regulation of cell population proliferation"/>
    <property type="evidence" value="ECO:0007669"/>
    <property type="project" value="InterPro"/>
</dbReference>
<protein>
    <submittedName>
        <fullName evidence="8">Uncharacterized protein</fullName>
    </submittedName>
</protein>
<dbReference type="GO" id="GO:0005886">
    <property type="term" value="C:plasma membrane"/>
    <property type="evidence" value="ECO:0007669"/>
    <property type="project" value="UniProtKB-SubCell"/>
</dbReference>